<keyword evidence="4" id="KW-1185">Reference proteome</keyword>
<comment type="caution">
    <text evidence="3">The sequence shown here is derived from an EMBL/GenBank/DDBJ whole genome shotgun (WGS) entry which is preliminary data.</text>
</comment>
<organism evidence="3 4">
    <name type="scientific">Halobaculum lipolyticum</name>
    <dbReference type="NCBI Taxonomy" id="3032001"/>
    <lineage>
        <taxon>Archaea</taxon>
        <taxon>Methanobacteriati</taxon>
        <taxon>Methanobacteriota</taxon>
        <taxon>Stenosarchaea group</taxon>
        <taxon>Halobacteria</taxon>
        <taxon>Halobacteriales</taxon>
        <taxon>Haloferacaceae</taxon>
        <taxon>Halobaculum</taxon>
    </lineage>
</organism>
<sequence>MRLPGFGGPTRAKRPWLAALLAFVVTGLGHVYLRRWVRAFGWIAVAVAAVLLFVPLETVQAVEIGDPTTYPATPYSVTLVLLASAVDAYLLARRHNEAVERERDAAEAVARGDDPSDGEALACPNCGKDLDADLDFCPWCTTELAREGPNGPDPDDAER</sequence>
<evidence type="ECO:0000256" key="1">
    <source>
        <dbReference type="SAM" id="Phobius"/>
    </source>
</evidence>
<keyword evidence="1" id="KW-0812">Transmembrane</keyword>
<feature type="transmembrane region" description="Helical" evidence="1">
    <location>
        <begin position="40"/>
        <end position="62"/>
    </location>
</feature>
<dbReference type="AlphaFoldDB" id="A0ABD5WAV1"/>
<accession>A0ABD5WAV1</accession>
<dbReference type="EMBL" id="JBHTAH010000004">
    <property type="protein sequence ID" value="MFC7069245.1"/>
    <property type="molecule type" value="Genomic_DNA"/>
</dbReference>
<protein>
    <submittedName>
        <fullName evidence="3">Zinc ribbon domain-containing protein</fullName>
    </submittedName>
</protein>
<keyword evidence="1" id="KW-0472">Membrane</keyword>
<feature type="transmembrane region" description="Helical" evidence="1">
    <location>
        <begin position="74"/>
        <end position="92"/>
    </location>
</feature>
<dbReference type="Proteomes" id="UP001596461">
    <property type="component" value="Unassembled WGS sequence"/>
</dbReference>
<dbReference type="GeneID" id="81123932"/>
<keyword evidence="1" id="KW-1133">Transmembrane helix</keyword>
<dbReference type="RefSeq" id="WP_284032106.1">
    <property type="nucleotide sequence ID" value="NZ_CP126154.1"/>
</dbReference>
<evidence type="ECO:0000313" key="3">
    <source>
        <dbReference type="EMBL" id="MFC7069245.1"/>
    </source>
</evidence>
<reference evidence="3 4" key="1">
    <citation type="journal article" date="2019" name="Int. J. Syst. Evol. Microbiol.">
        <title>The Global Catalogue of Microorganisms (GCM) 10K type strain sequencing project: providing services to taxonomists for standard genome sequencing and annotation.</title>
        <authorList>
            <consortium name="The Broad Institute Genomics Platform"/>
            <consortium name="The Broad Institute Genome Sequencing Center for Infectious Disease"/>
            <person name="Wu L."/>
            <person name="Ma J."/>
        </authorList>
    </citation>
    <scope>NUCLEOTIDE SEQUENCE [LARGE SCALE GENOMIC DNA]</scope>
    <source>
        <strain evidence="3 4">DT31</strain>
    </source>
</reference>
<dbReference type="InterPro" id="IPR055997">
    <property type="entry name" value="DUF7575"/>
</dbReference>
<evidence type="ECO:0000259" key="2">
    <source>
        <dbReference type="Pfam" id="PF24460"/>
    </source>
</evidence>
<proteinExistence type="predicted"/>
<feature type="transmembrane region" description="Helical" evidence="1">
    <location>
        <begin position="16"/>
        <end position="33"/>
    </location>
</feature>
<dbReference type="Pfam" id="PF24460">
    <property type="entry name" value="DUF7575"/>
    <property type="match status" value="1"/>
</dbReference>
<evidence type="ECO:0000313" key="4">
    <source>
        <dbReference type="Proteomes" id="UP001596461"/>
    </source>
</evidence>
<feature type="domain" description="DUF7575" evidence="2">
    <location>
        <begin position="119"/>
        <end position="144"/>
    </location>
</feature>
<gene>
    <name evidence="3" type="ORF">ACFQL9_06290</name>
</gene>
<name>A0ABD5WAV1_9EURY</name>